<name>A0A090G4U2_MESPL</name>
<proteinExistence type="predicted"/>
<keyword evidence="2" id="KW-1185">Reference proteome</keyword>
<dbReference type="AlphaFoldDB" id="A0A090G4U2"/>
<gene>
    <name evidence="1" type="ORF">MPL3356_60215</name>
</gene>
<evidence type="ECO:0000313" key="1">
    <source>
        <dbReference type="EMBL" id="CDX26053.1"/>
    </source>
</evidence>
<protein>
    <submittedName>
        <fullName evidence="1">Uncharacterized protein</fullName>
    </submittedName>
</protein>
<sequence length="49" mass="5502">MGQLVFAAADIGSLQQKLNRKNEALDMKSDMVCDIFGQYAHNFLLFPVL</sequence>
<organism evidence="1 2">
    <name type="scientific">Mesorhizobium plurifarium</name>
    <dbReference type="NCBI Taxonomy" id="69974"/>
    <lineage>
        <taxon>Bacteria</taxon>
        <taxon>Pseudomonadati</taxon>
        <taxon>Pseudomonadota</taxon>
        <taxon>Alphaproteobacteria</taxon>
        <taxon>Hyphomicrobiales</taxon>
        <taxon>Phyllobacteriaceae</taxon>
        <taxon>Mesorhizobium</taxon>
    </lineage>
</organism>
<reference evidence="2" key="1">
    <citation type="submission" date="2014-08" db="EMBL/GenBank/DDBJ databases">
        <authorList>
            <person name="Moulin L."/>
        </authorList>
    </citation>
    <scope>NUCLEOTIDE SEQUENCE [LARGE SCALE GENOMIC DNA]</scope>
</reference>
<dbReference type="Proteomes" id="UP000045285">
    <property type="component" value="Unassembled WGS sequence"/>
</dbReference>
<evidence type="ECO:0000313" key="2">
    <source>
        <dbReference type="Proteomes" id="UP000045285"/>
    </source>
</evidence>
<dbReference type="EMBL" id="CCMZ01000056">
    <property type="protein sequence ID" value="CDX26053.1"/>
    <property type="molecule type" value="Genomic_DNA"/>
</dbReference>
<accession>A0A090G4U2</accession>